<dbReference type="InterPro" id="IPR027417">
    <property type="entry name" value="P-loop_NTPase"/>
</dbReference>
<dbReference type="Proteomes" id="UP001596303">
    <property type="component" value="Unassembled WGS sequence"/>
</dbReference>
<evidence type="ECO:0000256" key="4">
    <source>
        <dbReference type="ARBA" id="ARBA00022741"/>
    </source>
</evidence>
<comment type="caution">
    <text evidence="7">The sequence shown here is derived from an EMBL/GenBank/DDBJ whole genome shotgun (WGS) entry which is preliminary data.</text>
</comment>
<keyword evidence="5 7" id="KW-0067">ATP-binding</keyword>
<evidence type="ECO:0000256" key="5">
    <source>
        <dbReference type="ARBA" id="ARBA00022840"/>
    </source>
</evidence>
<dbReference type="GO" id="GO:0005524">
    <property type="term" value="F:ATP binding"/>
    <property type="evidence" value="ECO:0007669"/>
    <property type="project" value="UniProtKB-KW"/>
</dbReference>
<keyword evidence="8" id="KW-1185">Reference proteome</keyword>
<dbReference type="InterPro" id="IPR003593">
    <property type="entry name" value="AAA+_ATPase"/>
</dbReference>
<feature type="domain" description="ABC transporter" evidence="6">
    <location>
        <begin position="5"/>
        <end position="224"/>
    </location>
</feature>
<dbReference type="SUPFAM" id="SSF52540">
    <property type="entry name" value="P-loop containing nucleoside triphosphate hydrolases"/>
    <property type="match status" value="1"/>
</dbReference>
<dbReference type="EMBL" id="JBHSSW010000009">
    <property type="protein sequence ID" value="MFC6198214.1"/>
    <property type="molecule type" value="Genomic_DNA"/>
</dbReference>
<evidence type="ECO:0000313" key="8">
    <source>
        <dbReference type="Proteomes" id="UP001596303"/>
    </source>
</evidence>
<reference evidence="8" key="1">
    <citation type="journal article" date="2019" name="Int. J. Syst. Evol. Microbiol.">
        <title>The Global Catalogue of Microorganisms (GCM) 10K type strain sequencing project: providing services to taxonomists for standard genome sequencing and annotation.</title>
        <authorList>
            <consortium name="The Broad Institute Genomics Platform"/>
            <consortium name="The Broad Institute Genome Sequencing Center for Infectious Disease"/>
            <person name="Wu L."/>
            <person name="Ma J."/>
        </authorList>
    </citation>
    <scope>NUCLEOTIDE SEQUENCE [LARGE SCALE GENOMIC DNA]</scope>
    <source>
        <strain evidence="8">CGMCC-1.15741</strain>
    </source>
</reference>
<keyword evidence="4" id="KW-0547">Nucleotide-binding</keyword>
<keyword evidence="3" id="KW-0536">Nodulation</keyword>
<dbReference type="InterPro" id="IPR003439">
    <property type="entry name" value="ABC_transporter-like_ATP-bd"/>
</dbReference>
<dbReference type="Gene3D" id="3.40.50.300">
    <property type="entry name" value="P-loop containing nucleotide triphosphate hydrolases"/>
    <property type="match status" value="1"/>
</dbReference>
<dbReference type="RefSeq" id="WP_377378266.1">
    <property type="nucleotide sequence ID" value="NZ_JBHSSW010000009.1"/>
</dbReference>
<protein>
    <submittedName>
        <fullName evidence="7">ABC transporter ATP-binding protein</fullName>
    </submittedName>
</protein>
<dbReference type="PANTHER" id="PTHR42711:SF5">
    <property type="entry name" value="ABC TRANSPORTER ATP-BINDING PROTEIN NATA"/>
    <property type="match status" value="1"/>
</dbReference>
<organism evidence="7 8">
    <name type="scientific">Ponticaulis profundi</name>
    <dbReference type="NCBI Taxonomy" id="2665222"/>
    <lineage>
        <taxon>Bacteria</taxon>
        <taxon>Pseudomonadati</taxon>
        <taxon>Pseudomonadota</taxon>
        <taxon>Alphaproteobacteria</taxon>
        <taxon>Hyphomonadales</taxon>
        <taxon>Hyphomonadaceae</taxon>
        <taxon>Ponticaulis</taxon>
    </lineage>
</organism>
<accession>A0ABW1SAI6</accession>
<dbReference type="Pfam" id="PF00005">
    <property type="entry name" value="ABC_tran"/>
    <property type="match status" value="1"/>
</dbReference>
<keyword evidence="2" id="KW-0813">Transport</keyword>
<evidence type="ECO:0000256" key="1">
    <source>
        <dbReference type="ARBA" id="ARBA00005417"/>
    </source>
</evidence>
<dbReference type="SMART" id="SM00382">
    <property type="entry name" value="AAA"/>
    <property type="match status" value="1"/>
</dbReference>
<dbReference type="CDD" id="cd03230">
    <property type="entry name" value="ABC_DR_subfamily_A"/>
    <property type="match status" value="1"/>
</dbReference>
<name>A0ABW1SAI6_9PROT</name>
<comment type="similarity">
    <text evidence="1">Belongs to the ABC transporter superfamily.</text>
</comment>
<sequence>MTPILSVRGLSKRFSAKPALNDVSFDLYKGEIVALLGLNGAGKSTALSVLTGKLLADEGEVSFYESGIIGFLPEGAPLFEDLSVIEQLKTLAGLYDLSRAERTDAIERVLTDFELSTVRKTAISALSKGFRRRVALAGAFLPKAPLLLLDEPTDGLDPAQRDRVLDQLRKSREDRTLLVSTHSLEDVAAICDRVLILTRGTLAFEGTLEALRQSANGDLKQAFLTLADGTEEITR</sequence>
<evidence type="ECO:0000256" key="2">
    <source>
        <dbReference type="ARBA" id="ARBA00022448"/>
    </source>
</evidence>
<evidence type="ECO:0000313" key="7">
    <source>
        <dbReference type="EMBL" id="MFC6198214.1"/>
    </source>
</evidence>
<proteinExistence type="inferred from homology"/>
<dbReference type="PANTHER" id="PTHR42711">
    <property type="entry name" value="ABC TRANSPORTER ATP-BINDING PROTEIN"/>
    <property type="match status" value="1"/>
</dbReference>
<dbReference type="PROSITE" id="PS50893">
    <property type="entry name" value="ABC_TRANSPORTER_2"/>
    <property type="match status" value="1"/>
</dbReference>
<gene>
    <name evidence="7" type="ORF">ACFQDM_08995</name>
</gene>
<evidence type="ECO:0000259" key="6">
    <source>
        <dbReference type="PROSITE" id="PS50893"/>
    </source>
</evidence>
<dbReference type="InterPro" id="IPR050763">
    <property type="entry name" value="ABC_transporter_ATP-binding"/>
</dbReference>
<evidence type="ECO:0000256" key="3">
    <source>
        <dbReference type="ARBA" id="ARBA00022458"/>
    </source>
</evidence>